<dbReference type="RefSeq" id="WP_107920785.1">
    <property type="nucleotide sequence ID" value="NZ_CP066701.1"/>
</dbReference>
<dbReference type="PANTHER" id="PTHR12526">
    <property type="entry name" value="GLYCOSYLTRANSFERASE"/>
    <property type="match status" value="1"/>
</dbReference>
<dbReference type="GO" id="GO:0016757">
    <property type="term" value="F:glycosyltransferase activity"/>
    <property type="evidence" value="ECO:0007669"/>
    <property type="project" value="InterPro"/>
</dbReference>
<evidence type="ECO:0000313" key="3">
    <source>
        <dbReference type="EMBL" id="QQX23640.1"/>
    </source>
</evidence>
<dbReference type="EMBL" id="CP066701">
    <property type="protein sequence ID" value="QQX23640.1"/>
    <property type="molecule type" value="Genomic_DNA"/>
</dbReference>
<reference evidence="3 4" key="1">
    <citation type="submission" date="2020-12" db="EMBL/GenBank/DDBJ databases">
        <title>Taxonomic evaluation of the Bacillus sporothermodurans group of bacteria based on whole genome sequences.</title>
        <authorList>
            <person name="Fiedler G."/>
            <person name="Herbstmann A.-D."/>
            <person name="Doll E."/>
            <person name="Wenning M."/>
            <person name="Brinks E."/>
            <person name="Kabisch J."/>
            <person name="Breitenwieser F."/>
            <person name="Lappann M."/>
            <person name="Boehnlein C."/>
            <person name="Franz C."/>
        </authorList>
    </citation>
    <scope>NUCLEOTIDE SEQUENCE [LARGE SCALE GENOMIC DNA]</scope>
    <source>
        <strain evidence="3 4">DSM 10599</strain>
    </source>
</reference>
<dbReference type="AlphaFoldDB" id="A0AB37H9K7"/>
<dbReference type="SUPFAM" id="SSF53756">
    <property type="entry name" value="UDP-Glycosyltransferase/glycogen phosphorylase"/>
    <property type="match status" value="1"/>
</dbReference>
<proteinExistence type="predicted"/>
<dbReference type="Pfam" id="PF09318">
    <property type="entry name" value="Glyco_trans_A_1"/>
    <property type="match status" value="1"/>
</dbReference>
<dbReference type="KEGG" id="hspo:JGZ69_11930"/>
<dbReference type="Pfam" id="PF00534">
    <property type="entry name" value="Glycos_transf_1"/>
    <property type="match status" value="1"/>
</dbReference>
<protein>
    <submittedName>
        <fullName evidence="3">Glycosyltransferase</fullName>
    </submittedName>
</protein>
<sequence length="515" mass="59869">MKKVTPIFVFNSLDSVRGGLTKAVLTRANTLIKHFEEVHFFTLQFQKNHNEVINKLYNSGKLNPKVKVHNFFIDMDTHKNEHPIVNSPDLFKVKEPQFVEFKDEKSDEPAYRYYNNGVYVKYKKFNHDGNLLFIDYMNESRHRTKREEYNENGTLVRTRHMDLITNSPSLDRYFSKSGKCFLTTWLDPNTGKVGRSHIFDPDPLEFKNLNELFTYWITNKIATYNNPILMSDSRATDEVLINIKSDVKKIAVLHNNHFKAPYTKGSSIKATWKPLFDNLDKFDKIIFLTHEQKNDVIELFGDKGNFEVIPHSANQVEQTKSRGSYDQNLAVTLARYESQKKLDEAIKAFKYVVKEIPNAKYYIYGFGKEKNNLQKIINELNLEKNVFLKGFTDDPVQTYRSAACSILTSDYEGFGLVLTESLASGTPVVSYDIKYGPKDIIRDGVDGFLIPKGNQEQLAQKIIEIMKNRKLREEFSKNAVNVVDRFSFSFYEKQWISVISEFSHNKFSLFLKKNK</sequence>
<dbReference type="Proteomes" id="UP000595512">
    <property type="component" value="Chromosome"/>
</dbReference>
<accession>A0AB37H9K7</accession>
<evidence type="ECO:0000259" key="1">
    <source>
        <dbReference type="Pfam" id="PF00534"/>
    </source>
</evidence>
<dbReference type="InterPro" id="IPR015397">
    <property type="entry name" value="Glyco_trans_A_1"/>
</dbReference>
<organism evidence="3 4">
    <name type="scientific">Heyndrickxia sporothermodurans</name>
    <dbReference type="NCBI Taxonomy" id="46224"/>
    <lineage>
        <taxon>Bacteria</taxon>
        <taxon>Bacillati</taxon>
        <taxon>Bacillota</taxon>
        <taxon>Bacilli</taxon>
        <taxon>Bacillales</taxon>
        <taxon>Bacillaceae</taxon>
        <taxon>Heyndrickxia</taxon>
    </lineage>
</organism>
<evidence type="ECO:0000313" key="4">
    <source>
        <dbReference type="Proteomes" id="UP000595512"/>
    </source>
</evidence>
<feature type="domain" description="Glycosyl transferase family 1" evidence="1">
    <location>
        <begin position="325"/>
        <end position="479"/>
    </location>
</feature>
<gene>
    <name evidence="3" type="ORF">JGZ69_11930</name>
</gene>
<dbReference type="PANTHER" id="PTHR12526:SF630">
    <property type="entry name" value="GLYCOSYLTRANSFERASE"/>
    <property type="match status" value="1"/>
</dbReference>
<dbReference type="InterPro" id="IPR001296">
    <property type="entry name" value="Glyco_trans_1"/>
</dbReference>
<dbReference type="Gene3D" id="3.40.50.2000">
    <property type="entry name" value="Glycogen Phosphorylase B"/>
    <property type="match status" value="3"/>
</dbReference>
<feature type="domain" description="Glycosyl transferase 1" evidence="2">
    <location>
        <begin position="8"/>
        <end position="183"/>
    </location>
</feature>
<evidence type="ECO:0000259" key="2">
    <source>
        <dbReference type="Pfam" id="PF09318"/>
    </source>
</evidence>
<name>A0AB37H9K7_9BACI</name>